<dbReference type="PROSITE" id="PS50994">
    <property type="entry name" value="INTEGRASE"/>
    <property type="match status" value="1"/>
</dbReference>
<evidence type="ECO:0000256" key="2">
    <source>
        <dbReference type="SAM" id="MobiDB-lite"/>
    </source>
</evidence>
<reference evidence="5 6" key="1">
    <citation type="journal article" date="2024" name="bioRxiv">
        <title>A reference genome for Trichogramma kaykai: A tiny desert-dwelling parasitoid wasp with competing sex-ratio distorters.</title>
        <authorList>
            <person name="Culotta J."/>
            <person name="Lindsey A.R."/>
        </authorList>
    </citation>
    <scope>NUCLEOTIDE SEQUENCE [LARGE SCALE GENOMIC DNA]</scope>
    <source>
        <strain evidence="5 6">KSX58</strain>
    </source>
</reference>
<dbReference type="GO" id="GO:0071897">
    <property type="term" value="P:DNA biosynthetic process"/>
    <property type="evidence" value="ECO:0007669"/>
    <property type="project" value="UniProtKB-ARBA"/>
</dbReference>
<dbReference type="Pfam" id="PF00078">
    <property type="entry name" value="RVT_1"/>
    <property type="match status" value="1"/>
</dbReference>
<evidence type="ECO:0000256" key="1">
    <source>
        <dbReference type="ARBA" id="ARBA00023268"/>
    </source>
</evidence>
<dbReference type="PANTHER" id="PTHR37984">
    <property type="entry name" value="PROTEIN CBG26694"/>
    <property type="match status" value="1"/>
</dbReference>
<keyword evidence="1" id="KW-0511">Multifunctional enzyme</keyword>
<dbReference type="CDD" id="cd01647">
    <property type="entry name" value="RT_LTR"/>
    <property type="match status" value="1"/>
</dbReference>
<evidence type="ECO:0000313" key="5">
    <source>
        <dbReference type="EMBL" id="KAL3388735.1"/>
    </source>
</evidence>
<dbReference type="GO" id="GO:0042575">
    <property type="term" value="C:DNA polymerase complex"/>
    <property type="evidence" value="ECO:0007669"/>
    <property type="project" value="UniProtKB-ARBA"/>
</dbReference>
<dbReference type="InterPro" id="IPR043502">
    <property type="entry name" value="DNA/RNA_pol_sf"/>
</dbReference>
<accession>A0ABD2W6Q9</accession>
<evidence type="ECO:0000259" key="4">
    <source>
        <dbReference type="PROSITE" id="PS50994"/>
    </source>
</evidence>
<dbReference type="Gene3D" id="3.30.70.270">
    <property type="match status" value="2"/>
</dbReference>
<feature type="region of interest" description="Disordered" evidence="2">
    <location>
        <begin position="822"/>
        <end position="896"/>
    </location>
</feature>
<dbReference type="Pfam" id="PF00665">
    <property type="entry name" value="rve"/>
    <property type="match status" value="1"/>
</dbReference>
<dbReference type="InterPro" id="IPR043128">
    <property type="entry name" value="Rev_trsase/Diguanyl_cyclase"/>
</dbReference>
<keyword evidence="6" id="KW-1185">Reference proteome</keyword>
<evidence type="ECO:0000259" key="3">
    <source>
        <dbReference type="PROSITE" id="PS50878"/>
    </source>
</evidence>
<feature type="domain" description="Integrase catalytic" evidence="4">
    <location>
        <begin position="549"/>
        <end position="708"/>
    </location>
</feature>
<sequence>MIITTGRPVSEPCRKLGPEKLKAAQEFFQNLIDQDLAQRSSSEWASPIHLVEKKDGSWRVCGDYRKLNNITVPDKYPVKRLQDFSTILFNATVFSTLDLEKAFLQIPLRTEDRPKTALITPFGLYEFKVMTFGMRNAAQTFQRYADSVLGDLPFVYVYIDDILIASPDIETHRKHVEIVFERLKRATLQLNLDKCVFESERVEFLGFLIDRNGYKPLPGKVEEINSFPRPQTVEQLRRFLGMINFYHHCMPGSAQLQIELNKLLTSQKKRDKTPVTWNSQAIVSFERLKEGLASAAYLAFPQDGAPLRVCTDASDIAMGAVLEQRTDDKWRPLAFFSRKFDHAQTNYSTFDRELTAIVGAIKHFVHYLEGVSFTVCTDHRPLLSILSQPLDAALARRRRQVEYLSMFDVTLEYLPGPENVVADALSRLDEADSTSPPGPGLAALASCIDALTLPLKLPLDELTAAQANDDELRGLIKHPSPPLKLVKVVWRPSNQQIFAEVSSDRIRPYVPGPLRFKPSMSRDISLYCKACLPCQQSKVTRHNRPAPMHFEAPDARFQHVHIDLVGPLPECRGFSYLLTMIDRFSRWPEAVPLQDIRAETVARAFVKHWVSRFGSPSVLTTDQGAQFESRLFEEVSRALGIEKIHTTPYHPQANGMIERFHRDIKAAFMCRGETGDWLDSLPSVLLGLRTRPILDTDLSPAEMLYGRALRIPGIFCEYDDDDFDSRSFRETFLRYMMDVKPLPVRHKTSTRPFYYEDLDTCTHVFRVVKSHKQSLQRPYNGPHQVISRDPSKKHMEIRVDNKVIRVSVDQLKPAHFLDQALARQAAAPSDRPPSAPPVGVSLPSASGMAPLQPSSMAPPPPPALLVSPQPSASFATATVPPDDLAHAGNSQDSAVPDEDCLSLSNFPDMTQDMQDELGLGHSVTLVGAFDALRNETVTALERYPHLVELADGVMDEIRKIETSKYRDDMQHRLRPARTGRTRADSAEYEPLPDLPRLVIGDRPILRLYFFGVCKRMKQDAIYRLLEPIAAPPDFTITRPKHPPGKINRTWYHNNCKNLITSLRLQHAGLSALLDVGFFSTNKGKYQPCYAQIKPDRCYFQIEPTDKRPNPLISNSLDSHLFIVFTPVLACIYRHLNTDDAYRFTFALFNHPVAVTFLCINYFDPSWPYFNFNDISSYIKSHINEFKPKSIVFKDGDCVLNSGIVKDALSAMRSSGCSRGNASASGVRDVNTIDLRAIKANHRLIDFLADSFKIIICLLGNFTAPIDTHVARINTLRLEISDNFHVTGAFLSEFSAEIVKLSFCWQLSFAALARAVRKNIFVKYLQLHNVMAFDVDA</sequence>
<proteinExistence type="predicted"/>
<dbReference type="FunFam" id="3.30.420.10:FF:000032">
    <property type="entry name" value="Retrovirus-related Pol polyprotein from transposon 297-like Protein"/>
    <property type="match status" value="1"/>
</dbReference>
<dbReference type="InterPro" id="IPR000477">
    <property type="entry name" value="RT_dom"/>
</dbReference>
<evidence type="ECO:0008006" key="7">
    <source>
        <dbReference type="Google" id="ProtNLM"/>
    </source>
</evidence>
<dbReference type="InterPro" id="IPR036397">
    <property type="entry name" value="RNaseH_sf"/>
</dbReference>
<dbReference type="SUPFAM" id="SSF56672">
    <property type="entry name" value="DNA/RNA polymerases"/>
    <property type="match status" value="1"/>
</dbReference>
<dbReference type="PROSITE" id="PS50878">
    <property type="entry name" value="RT_POL"/>
    <property type="match status" value="1"/>
</dbReference>
<dbReference type="SUPFAM" id="SSF53098">
    <property type="entry name" value="Ribonuclease H-like"/>
    <property type="match status" value="1"/>
</dbReference>
<dbReference type="Proteomes" id="UP001627154">
    <property type="component" value="Unassembled WGS sequence"/>
</dbReference>
<dbReference type="Pfam" id="PF17919">
    <property type="entry name" value="RT_RNaseH_2"/>
    <property type="match status" value="1"/>
</dbReference>
<name>A0ABD2W6Q9_9HYME</name>
<gene>
    <name evidence="5" type="ORF">TKK_016164</name>
</gene>
<dbReference type="Gene3D" id="3.30.420.10">
    <property type="entry name" value="Ribonuclease H-like superfamily/Ribonuclease H"/>
    <property type="match status" value="1"/>
</dbReference>
<dbReference type="CDD" id="cd09274">
    <property type="entry name" value="RNase_HI_RT_Ty3"/>
    <property type="match status" value="1"/>
</dbReference>
<dbReference type="InterPro" id="IPR001584">
    <property type="entry name" value="Integrase_cat-core"/>
</dbReference>
<dbReference type="EMBL" id="JBJJXI010000128">
    <property type="protein sequence ID" value="KAL3388735.1"/>
    <property type="molecule type" value="Genomic_DNA"/>
</dbReference>
<feature type="domain" description="Reverse transcriptase" evidence="3">
    <location>
        <begin position="32"/>
        <end position="209"/>
    </location>
</feature>
<dbReference type="InterPro" id="IPR012337">
    <property type="entry name" value="RNaseH-like_sf"/>
</dbReference>
<dbReference type="PANTHER" id="PTHR37984:SF5">
    <property type="entry name" value="PROTEIN NYNRIN-LIKE"/>
    <property type="match status" value="1"/>
</dbReference>
<dbReference type="GO" id="GO:0003824">
    <property type="term" value="F:catalytic activity"/>
    <property type="evidence" value="ECO:0007669"/>
    <property type="project" value="UniProtKB-KW"/>
</dbReference>
<feature type="compositionally biased region" description="Low complexity" evidence="2">
    <location>
        <begin position="864"/>
        <end position="873"/>
    </location>
</feature>
<organism evidence="5 6">
    <name type="scientific">Trichogramma kaykai</name>
    <dbReference type="NCBI Taxonomy" id="54128"/>
    <lineage>
        <taxon>Eukaryota</taxon>
        <taxon>Metazoa</taxon>
        <taxon>Ecdysozoa</taxon>
        <taxon>Arthropoda</taxon>
        <taxon>Hexapoda</taxon>
        <taxon>Insecta</taxon>
        <taxon>Pterygota</taxon>
        <taxon>Neoptera</taxon>
        <taxon>Endopterygota</taxon>
        <taxon>Hymenoptera</taxon>
        <taxon>Apocrita</taxon>
        <taxon>Proctotrupomorpha</taxon>
        <taxon>Chalcidoidea</taxon>
        <taxon>Trichogrammatidae</taxon>
        <taxon>Trichogramma</taxon>
    </lineage>
</organism>
<evidence type="ECO:0000313" key="6">
    <source>
        <dbReference type="Proteomes" id="UP001627154"/>
    </source>
</evidence>
<dbReference type="InterPro" id="IPR050951">
    <property type="entry name" value="Retrovirus_Pol_polyprotein"/>
</dbReference>
<protein>
    <recommendedName>
        <fullName evidence="7">Endonuclease</fullName>
    </recommendedName>
</protein>
<dbReference type="Gene3D" id="3.10.10.10">
    <property type="entry name" value="HIV Type 1 Reverse Transcriptase, subunit A, domain 1"/>
    <property type="match status" value="1"/>
</dbReference>
<comment type="caution">
    <text evidence="5">The sequence shown here is derived from an EMBL/GenBank/DDBJ whole genome shotgun (WGS) entry which is preliminary data.</text>
</comment>
<dbReference type="InterPro" id="IPR041577">
    <property type="entry name" value="RT_RNaseH_2"/>
</dbReference>